<gene>
    <name evidence="4" type="ORF">HPB52_021236</name>
</gene>
<dbReference type="Proteomes" id="UP000821837">
    <property type="component" value="Chromosome 3"/>
</dbReference>
<evidence type="ECO:0000313" key="4">
    <source>
        <dbReference type="EMBL" id="KAH7963469.1"/>
    </source>
</evidence>
<evidence type="ECO:0000256" key="2">
    <source>
        <dbReference type="ARBA" id="ARBA00023125"/>
    </source>
</evidence>
<dbReference type="EMBL" id="JABSTV010001249">
    <property type="protein sequence ID" value="KAH7963469.1"/>
    <property type="molecule type" value="Genomic_DNA"/>
</dbReference>
<evidence type="ECO:0000259" key="3">
    <source>
        <dbReference type="PROSITE" id="PS51253"/>
    </source>
</evidence>
<dbReference type="PANTHER" id="PTHR19303">
    <property type="entry name" value="TRANSPOSON"/>
    <property type="match status" value="1"/>
</dbReference>
<accession>A0A9D4Q2U5</accession>
<dbReference type="InterPro" id="IPR050863">
    <property type="entry name" value="CenT-Element_Derived"/>
</dbReference>
<comment type="subcellular location">
    <subcellularLocation>
        <location evidence="1">Nucleus</location>
    </subcellularLocation>
</comment>
<dbReference type="Pfam" id="PF03221">
    <property type="entry name" value="HTH_Tnp_Tc5"/>
    <property type="match status" value="1"/>
</dbReference>
<evidence type="ECO:0000313" key="5">
    <source>
        <dbReference type="Proteomes" id="UP000821837"/>
    </source>
</evidence>
<dbReference type="VEuPathDB" id="VectorBase:RSAN_030808"/>
<dbReference type="GO" id="GO:0005634">
    <property type="term" value="C:nucleus"/>
    <property type="evidence" value="ECO:0007669"/>
    <property type="project" value="UniProtKB-SubCell"/>
</dbReference>
<protein>
    <recommendedName>
        <fullName evidence="3">HTH CENPB-type domain-containing protein</fullName>
    </recommendedName>
</protein>
<dbReference type="SUPFAM" id="SSF46689">
    <property type="entry name" value="Homeodomain-like"/>
    <property type="match status" value="2"/>
</dbReference>
<dbReference type="PANTHER" id="PTHR19303:SF73">
    <property type="entry name" value="PROTEIN PDC2"/>
    <property type="match status" value="1"/>
</dbReference>
<dbReference type="GO" id="GO:0003677">
    <property type="term" value="F:DNA binding"/>
    <property type="evidence" value="ECO:0007669"/>
    <property type="project" value="UniProtKB-KW"/>
</dbReference>
<name>A0A9D4Q2U5_RHISA</name>
<organism evidence="4 5">
    <name type="scientific">Rhipicephalus sanguineus</name>
    <name type="common">Brown dog tick</name>
    <name type="synonym">Ixodes sanguineus</name>
    <dbReference type="NCBI Taxonomy" id="34632"/>
    <lineage>
        <taxon>Eukaryota</taxon>
        <taxon>Metazoa</taxon>
        <taxon>Ecdysozoa</taxon>
        <taxon>Arthropoda</taxon>
        <taxon>Chelicerata</taxon>
        <taxon>Arachnida</taxon>
        <taxon>Acari</taxon>
        <taxon>Parasitiformes</taxon>
        <taxon>Ixodida</taxon>
        <taxon>Ixodoidea</taxon>
        <taxon>Ixodidae</taxon>
        <taxon>Rhipicephalinae</taxon>
        <taxon>Rhipicephalus</taxon>
        <taxon>Rhipicephalus</taxon>
    </lineage>
</organism>
<dbReference type="InterPro" id="IPR006600">
    <property type="entry name" value="HTH_CenpB_DNA-bd_dom"/>
</dbReference>
<evidence type="ECO:0000256" key="1">
    <source>
        <dbReference type="ARBA" id="ARBA00004123"/>
    </source>
</evidence>
<dbReference type="InterPro" id="IPR009057">
    <property type="entry name" value="Homeodomain-like_sf"/>
</dbReference>
<dbReference type="AlphaFoldDB" id="A0A9D4Q2U5"/>
<keyword evidence="2" id="KW-0238">DNA-binding</keyword>
<proteinExistence type="predicted"/>
<sequence>MTKRKVLSLKVKRAILDEVRQKIKKSDIARKYGIAQLTLAIIIKNASKIDAVLDDDVGSGERKRICAATYGDVEAALYKWFVDARAKNILLNGPILLAQAKRLGFALGHEDFNPGSGWLQ</sequence>
<feature type="domain" description="HTH CENPB-type" evidence="3">
    <location>
        <begin position="61"/>
        <end position="120"/>
    </location>
</feature>
<reference evidence="4" key="1">
    <citation type="journal article" date="2020" name="Cell">
        <title>Large-Scale Comparative Analyses of Tick Genomes Elucidate Their Genetic Diversity and Vector Capacities.</title>
        <authorList>
            <consortium name="Tick Genome and Microbiome Consortium (TIGMIC)"/>
            <person name="Jia N."/>
            <person name="Wang J."/>
            <person name="Shi W."/>
            <person name="Du L."/>
            <person name="Sun Y."/>
            <person name="Zhan W."/>
            <person name="Jiang J.F."/>
            <person name="Wang Q."/>
            <person name="Zhang B."/>
            <person name="Ji P."/>
            <person name="Bell-Sakyi L."/>
            <person name="Cui X.M."/>
            <person name="Yuan T.T."/>
            <person name="Jiang B.G."/>
            <person name="Yang W.F."/>
            <person name="Lam T.T."/>
            <person name="Chang Q.C."/>
            <person name="Ding S.J."/>
            <person name="Wang X.J."/>
            <person name="Zhu J.G."/>
            <person name="Ruan X.D."/>
            <person name="Zhao L."/>
            <person name="Wei J.T."/>
            <person name="Ye R.Z."/>
            <person name="Que T.C."/>
            <person name="Du C.H."/>
            <person name="Zhou Y.H."/>
            <person name="Cheng J.X."/>
            <person name="Dai P.F."/>
            <person name="Guo W.B."/>
            <person name="Han X.H."/>
            <person name="Huang E.J."/>
            <person name="Li L.F."/>
            <person name="Wei W."/>
            <person name="Gao Y.C."/>
            <person name="Liu J.Z."/>
            <person name="Shao H.Z."/>
            <person name="Wang X."/>
            <person name="Wang C.C."/>
            <person name="Yang T.C."/>
            <person name="Huo Q.B."/>
            <person name="Li W."/>
            <person name="Chen H.Y."/>
            <person name="Chen S.E."/>
            <person name="Zhou L.G."/>
            <person name="Ni X.B."/>
            <person name="Tian J.H."/>
            <person name="Sheng Y."/>
            <person name="Liu T."/>
            <person name="Pan Y.S."/>
            <person name="Xia L.Y."/>
            <person name="Li J."/>
            <person name="Zhao F."/>
            <person name="Cao W.C."/>
        </authorList>
    </citation>
    <scope>NUCLEOTIDE SEQUENCE</scope>
    <source>
        <strain evidence="4">Rsan-2018</strain>
    </source>
</reference>
<reference evidence="4" key="2">
    <citation type="submission" date="2021-09" db="EMBL/GenBank/DDBJ databases">
        <authorList>
            <person name="Jia N."/>
            <person name="Wang J."/>
            <person name="Shi W."/>
            <person name="Du L."/>
            <person name="Sun Y."/>
            <person name="Zhan W."/>
            <person name="Jiang J."/>
            <person name="Wang Q."/>
            <person name="Zhang B."/>
            <person name="Ji P."/>
            <person name="Sakyi L.B."/>
            <person name="Cui X."/>
            <person name="Yuan T."/>
            <person name="Jiang B."/>
            <person name="Yang W."/>
            <person name="Lam T.T.-Y."/>
            <person name="Chang Q."/>
            <person name="Ding S."/>
            <person name="Wang X."/>
            <person name="Zhu J."/>
            <person name="Ruan X."/>
            <person name="Zhao L."/>
            <person name="Wei J."/>
            <person name="Que T."/>
            <person name="Du C."/>
            <person name="Cheng J."/>
            <person name="Dai P."/>
            <person name="Han X."/>
            <person name="Huang E."/>
            <person name="Gao Y."/>
            <person name="Liu J."/>
            <person name="Shao H."/>
            <person name="Ye R."/>
            <person name="Li L."/>
            <person name="Wei W."/>
            <person name="Wang X."/>
            <person name="Wang C."/>
            <person name="Huo Q."/>
            <person name="Li W."/>
            <person name="Guo W."/>
            <person name="Chen H."/>
            <person name="Chen S."/>
            <person name="Zhou L."/>
            <person name="Zhou L."/>
            <person name="Ni X."/>
            <person name="Tian J."/>
            <person name="Zhou Y."/>
            <person name="Sheng Y."/>
            <person name="Liu T."/>
            <person name="Pan Y."/>
            <person name="Xia L."/>
            <person name="Li J."/>
            <person name="Zhao F."/>
            <person name="Cao W."/>
        </authorList>
    </citation>
    <scope>NUCLEOTIDE SEQUENCE</scope>
    <source>
        <strain evidence="4">Rsan-2018</strain>
        <tissue evidence="4">Larvae</tissue>
    </source>
</reference>
<dbReference type="PROSITE" id="PS51253">
    <property type="entry name" value="HTH_CENPB"/>
    <property type="match status" value="1"/>
</dbReference>
<comment type="caution">
    <text evidence="4">The sequence shown here is derived from an EMBL/GenBank/DDBJ whole genome shotgun (WGS) entry which is preliminary data.</text>
</comment>
<dbReference type="Gene3D" id="1.10.10.60">
    <property type="entry name" value="Homeodomain-like"/>
    <property type="match status" value="2"/>
</dbReference>
<keyword evidence="5" id="KW-1185">Reference proteome</keyword>